<evidence type="ECO:0000313" key="3">
    <source>
        <dbReference type="Proteomes" id="UP000198609"/>
    </source>
</evidence>
<dbReference type="Proteomes" id="UP000198609">
    <property type="component" value="Unassembled WGS sequence"/>
</dbReference>
<accession>A0A1H5A4A1</accession>
<proteinExistence type="predicted"/>
<dbReference type="EMBL" id="FNST01000002">
    <property type="protein sequence ID" value="SED36748.1"/>
    <property type="molecule type" value="Genomic_DNA"/>
</dbReference>
<organism evidence="2 3">
    <name type="scientific">Streptomyces melanosporofaciens</name>
    <dbReference type="NCBI Taxonomy" id="67327"/>
    <lineage>
        <taxon>Bacteria</taxon>
        <taxon>Bacillati</taxon>
        <taxon>Actinomycetota</taxon>
        <taxon>Actinomycetes</taxon>
        <taxon>Kitasatosporales</taxon>
        <taxon>Streptomycetaceae</taxon>
        <taxon>Streptomyces</taxon>
        <taxon>Streptomyces violaceusniger group</taxon>
    </lineage>
</organism>
<sequence length="141" mass="14494">MTRRPSAAAFAATWAACRYERPGAATTITGDSGGRANRSTWHHSSRSCPVAKTPEVSITLAAAKSAVPWQGPLPSTLSTAASAMRSAVSRHRALAASAVASIGPASAVSSPRSASASGPLRRPRSSPSRMAISSRPSRLAW</sequence>
<protein>
    <submittedName>
        <fullName evidence="2">Uncharacterized protein</fullName>
    </submittedName>
</protein>
<keyword evidence="3" id="KW-1185">Reference proteome</keyword>
<name>A0A1H5A4A1_STRMJ</name>
<dbReference type="PROSITE" id="PS51257">
    <property type="entry name" value="PROKAR_LIPOPROTEIN"/>
    <property type="match status" value="1"/>
</dbReference>
<dbReference type="RefSeq" id="WP_093468591.1">
    <property type="nucleotide sequence ID" value="NZ_FNST01000002.1"/>
</dbReference>
<feature type="region of interest" description="Disordered" evidence="1">
    <location>
        <begin position="103"/>
        <end position="141"/>
    </location>
</feature>
<evidence type="ECO:0000313" key="2">
    <source>
        <dbReference type="EMBL" id="SED36748.1"/>
    </source>
</evidence>
<feature type="compositionally biased region" description="Low complexity" evidence="1">
    <location>
        <begin position="104"/>
        <end position="141"/>
    </location>
</feature>
<reference evidence="3" key="1">
    <citation type="submission" date="2016-10" db="EMBL/GenBank/DDBJ databases">
        <authorList>
            <person name="Varghese N."/>
            <person name="Submissions S."/>
        </authorList>
    </citation>
    <scope>NUCLEOTIDE SEQUENCE [LARGE SCALE GENOMIC DNA]</scope>
    <source>
        <strain evidence="3">DSM 40318</strain>
    </source>
</reference>
<evidence type="ECO:0000256" key="1">
    <source>
        <dbReference type="SAM" id="MobiDB-lite"/>
    </source>
</evidence>
<gene>
    <name evidence="2" type="ORF">SAMN04490356_8153</name>
</gene>
<dbReference type="AlphaFoldDB" id="A0A1H5A4A1"/>
<feature type="region of interest" description="Disordered" evidence="1">
    <location>
        <begin position="24"/>
        <end position="48"/>
    </location>
</feature>